<evidence type="ECO:0000256" key="7">
    <source>
        <dbReference type="ARBA" id="ARBA00023170"/>
    </source>
</evidence>
<feature type="transmembrane region" description="Helical" evidence="10">
    <location>
        <begin position="358"/>
        <end position="378"/>
    </location>
</feature>
<evidence type="ECO:0000256" key="2">
    <source>
        <dbReference type="ARBA" id="ARBA00022475"/>
    </source>
</evidence>
<dbReference type="PROSITE" id="PS00237">
    <property type="entry name" value="G_PROTEIN_RECEP_F1_1"/>
    <property type="match status" value="1"/>
</dbReference>
<evidence type="ECO:0000256" key="4">
    <source>
        <dbReference type="ARBA" id="ARBA00022989"/>
    </source>
</evidence>
<gene>
    <name evidence="12" type="ORF">FSP39_000597</name>
</gene>
<keyword evidence="5 9" id="KW-0297">G-protein coupled receptor</keyword>
<keyword evidence="2" id="KW-1003">Cell membrane</keyword>
<feature type="transmembrane region" description="Helical" evidence="10">
    <location>
        <begin position="316"/>
        <end position="338"/>
    </location>
</feature>
<name>A0AA88YB65_PINIB</name>
<evidence type="ECO:0000256" key="10">
    <source>
        <dbReference type="SAM" id="Phobius"/>
    </source>
</evidence>
<dbReference type="PROSITE" id="PS50262">
    <property type="entry name" value="G_PROTEIN_RECEP_F1_2"/>
    <property type="match status" value="1"/>
</dbReference>
<evidence type="ECO:0000256" key="5">
    <source>
        <dbReference type="ARBA" id="ARBA00023040"/>
    </source>
</evidence>
<keyword evidence="6 10" id="KW-0472">Membrane</keyword>
<feature type="transmembrane region" description="Helical" evidence="10">
    <location>
        <begin position="94"/>
        <end position="114"/>
    </location>
</feature>
<dbReference type="Gene3D" id="1.20.1070.10">
    <property type="entry name" value="Rhodopsin 7-helix transmembrane proteins"/>
    <property type="match status" value="1"/>
</dbReference>
<dbReference type="PANTHER" id="PTHR24228:SF59">
    <property type="entry name" value="NEUROPEPTIDE RECEPTOR 15"/>
    <property type="match status" value="1"/>
</dbReference>
<comment type="similarity">
    <text evidence="9">Belongs to the G-protein coupled receptor 1 family.</text>
</comment>
<dbReference type="GO" id="GO:0004930">
    <property type="term" value="F:G protein-coupled receptor activity"/>
    <property type="evidence" value="ECO:0007669"/>
    <property type="project" value="UniProtKB-KW"/>
</dbReference>
<feature type="transmembrane region" description="Helical" evidence="10">
    <location>
        <begin position="173"/>
        <end position="191"/>
    </location>
</feature>
<evidence type="ECO:0000256" key="6">
    <source>
        <dbReference type="ARBA" id="ARBA00023136"/>
    </source>
</evidence>
<feature type="transmembrane region" description="Helical" evidence="10">
    <location>
        <begin position="223"/>
        <end position="250"/>
    </location>
</feature>
<comment type="subcellular location">
    <subcellularLocation>
        <location evidence="1">Cell membrane</location>
        <topology evidence="1">Multi-pass membrane protein</topology>
    </subcellularLocation>
</comment>
<evidence type="ECO:0000256" key="9">
    <source>
        <dbReference type="RuleBase" id="RU000688"/>
    </source>
</evidence>
<dbReference type="SUPFAM" id="SSF81321">
    <property type="entry name" value="Family A G protein-coupled receptor-like"/>
    <property type="match status" value="1"/>
</dbReference>
<sequence>MTEFLSTPETWTDYTSVELNSSSTSTYNVTNQTSPIETVLTPDIILWEMNEREFAINLPTFYCLGIAMMLGFMGSGSSAYIFGFRMRRNNTNIFTALMSTYELFISFLMMFECYDKRYPMYSGNLVVVCKAERYLMGVFVCGSGFMLLCITFDRYFKICYPLKRMSARRSKHAMIASFVVPVVAIWPNAIFRGPSPKYTAYEGVVGSDCTDEERYADFLPRKIYYFVFLFVIAVGISIIIIMHILIFIAIRKFKKFASTMNIGNMSLAKNDKSGNGNSATPDNSSEFPRFGERCNGASTKLQTFGPARKIRLSTTLMFFTISAFCFISFLPMAMIRVLNTFGMLNEANMSITKKQIVVASNVSHLFNGCLNPITYLIFNREFRREISKLLGLYRPPVRRFSNGSIATFTSES</sequence>
<dbReference type="Proteomes" id="UP001186944">
    <property type="component" value="Unassembled WGS sequence"/>
</dbReference>
<evidence type="ECO:0000259" key="11">
    <source>
        <dbReference type="PROSITE" id="PS50262"/>
    </source>
</evidence>
<accession>A0AA88YB65</accession>
<dbReference type="EMBL" id="VSWD01000007">
    <property type="protein sequence ID" value="KAK3096483.1"/>
    <property type="molecule type" value="Genomic_DNA"/>
</dbReference>
<dbReference type="Pfam" id="PF00001">
    <property type="entry name" value="7tm_1"/>
    <property type="match status" value="1"/>
</dbReference>
<evidence type="ECO:0000256" key="1">
    <source>
        <dbReference type="ARBA" id="ARBA00004651"/>
    </source>
</evidence>
<keyword evidence="8 9" id="KW-0807">Transducer</keyword>
<evidence type="ECO:0000313" key="13">
    <source>
        <dbReference type="Proteomes" id="UP001186944"/>
    </source>
</evidence>
<keyword evidence="4 10" id="KW-1133">Transmembrane helix</keyword>
<protein>
    <recommendedName>
        <fullName evidence="11">G-protein coupled receptors family 1 profile domain-containing protein</fullName>
    </recommendedName>
</protein>
<keyword evidence="13" id="KW-1185">Reference proteome</keyword>
<feature type="transmembrane region" description="Helical" evidence="10">
    <location>
        <begin position="59"/>
        <end position="82"/>
    </location>
</feature>
<feature type="domain" description="G-protein coupled receptors family 1 profile" evidence="11">
    <location>
        <begin position="74"/>
        <end position="375"/>
    </location>
</feature>
<keyword evidence="7 9" id="KW-0675">Receptor</keyword>
<reference evidence="12" key="1">
    <citation type="submission" date="2019-08" db="EMBL/GenBank/DDBJ databases">
        <title>The improved chromosome-level genome for the pearl oyster Pinctada fucata martensii using PacBio sequencing and Hi-C.</title>
        <authorList>
            <person name="Zheng Z."/>
        </authorList>
    </citation>
    <scope>NUCLEOTIDE SEQUENCE</scope>
    <source>
        <strain evidence="12">ZZ-2019</strain>
        <tissue evidence="12">Adductor muscle</tissue>
    </source>
</reference>
<evidence type="ECO:0000256" key="8">
    <source>
        <dbReference type="ARBA" id="ARBA00023224"/>
    </source>
</evidence>
<organism evidence="12 13">
    <name type="scientific">Pinctada imbricata</name>
    <name type="common">Atlantic pearl-oyster</name>
    <name type="synonym">Pinctada martensii</name>
    <dbReference type="NCBI Taxonomy" id="66713"/>
    <lineage>
        <taxon>Eukaryota</taxon>
        <taxon>Metazoa</taxon>
        <taxon>Spiralia</taxon>
        <taxon>Lophotrochozoa</taxon>
        <taxon>Mollusca</taxon>
        <taxon>Bivalvia</taxon>
        <taxon>Autobranchia</taxon>
        <taxon>Pteriomorphia</taxon>
        <taxon>Pterioida</taxon>
        <taxon>Pterioidea</taxon>
        <taxon>Pteriidae</taxon>
        <taxon>Pinctada</taxon>
    </lineage>
</organism>
<dbReference type="AlphaFoldDB" id="A0AA88YB65"/>
<evidence type="ECO:0000313" key="12">
    <source>
        <dbReference type="EMBL" id="KAK3096483.1"/>
    </source>
</evidence>
<comment type="caution">
    <text evidence="12">The sequence shown here is derived from an EMBL/GenBank/DDBJ whole genome shotgun (WGS) entry which is preliminary data.</text>
</comment>
<proteinExistence type="inferred from homology"/>
<dbReference type="GO" id="GO:0005886">
    <property type="term" value="C:plasma membrane"/>
    <property type="evidence" value="ECO:0007669"/>
    <property type="project" value="UniProtKB-SubCell"/>
</dbReference>
<dbReference type="PRINTS" id="PR00237">
    <property type="entry name" value="GPCRRHODOPSN"/>
</dbReference>
<dbReference type="PANTHER" id="PTHR24228">
    <property type="entry name" value="B2 BRADYKININ RECEPTOR/ANGIOTENSIN II RECEPTOR"/>
    <property type="match status" value="1"/>
</dbReference>
<feature type="transmembrane region" description="Helical" evidence="10">
    <location>
        <begin position="134"/>
        <end position="152"/>
    </location>
</feature>
<keyword evidence="3 9" id="KW-0812">Transmembrane</keyword>
<evidence type="ECO:0000256" key="3">
    <source>
        <dbReference type="ARBA" id="ARBA00022692"/>
    </source>
</evidence>
<dbReference type="InterPro" id="IPR000276">
    <property type="entry name" value="GPCR_Rhodpsn"/>
</dbReference>
<dbReference type="InterPro" id="IPR017452">
    <property type="entry name" value="GPCR_Rhodpsn_7TM"/>
</dbReference>